<comment type="similarity">
    <text evidence="8">Belongs to the SLX1 family.</text>
</comment>
<dbReference type="PANTHER" id="PTHR20208:SF10">
    <property type="entry name" value="STRUCTURE-SPECIFIC ENDONUCLEASE SUBUNIT SLX1"/>
    <property type="match status" value="1"/>
</dbReference>
<keyword evidence="3 8" id="KW-0227">DNA damage</keyword>
<gene>
    <name evidence="11" type="ORF">DSL72_000800</name>
</gene>
<comment type="subcellular location">
    <subcellularLocation>
        <location evidence="8">Nucleus</location>
    </subcellularLocation>
</comment>
<dbReference type="Gene3D" id="3.40.1440.10">
    <property type="entry name" value="GIY-YIG endonuclease"/>
    <property type="match status" value="1"/>
</dbReference>
<keyword evidence="6 8" id="KW-0234">DNA repair</keyword>
<dbReference type="FunFam" id="3.40.1440.10:FF:000006">
    <property type="entry name" value="Structure-specific endonuclease subunit SLX1"/>
    <property type="match status" value="1"/>
</dbReference>
<proteinExistence type="inferred from homology"/>
<feature type="compositionally biased region" description="Acidic residues" evidence="9">
    <location>
        <begin position="323"/>
        <end position="358"/>
    </location>
</feature>
<dbReference type="InterPro" id="IPR035901">
    <property type="entry name" value="GIY-YIG_endonuc_sf"/>
</dbReference>
<keyword evidence="5 8" id="KW-0233">DNA recombination</keyword>
<comment type="function">
    <text evidence="8">Catalytic subunit of the SLX1-SLX4 structure-specific endonuclease that resolves DNA secondary structures generated during DNA repair and recombination. Has endonuclease activity towards branched DNA substrates, introducing single-strand cuts in duplex DNA close to junctions with ss-DNA.</text>
</comment>
<evidence type="ECO:0000259" key="10">
    <source>
        <dbReference type="PROSITE" id="PS50164"/>
    </source>
</evidence>
<evidence type="ECO:0000313" key="11">
    <source>
        <dbReference type="EMBL" id="QSZ31237.1"/>
    </source>
</evidence>
<evidence type="ECO:0000256" key="3">
    <source>
        <dbReference type="ARBA" id="ARBA00022763"/>
    </source>
</evidence>
<keyword evidence="2 8" id="KW-0255">Endonuclease</keyword>
<dbReference type="CDD" id="cd10455">
    <property type="entry name" value="GIY-YIG_SLX1"/>
    <property type="match status" value="1"/>
</dbReference>
<dbReference type="InterPro" id="IPR000305">
    <property type="entry name" value="GIY-YIG_endonuc"/>
</dbReference>
<evidence type="ECO:0000256" key="9">
    <source>
        <dbReference type="SAM" id="MobiDB-lite"/>
    </source>
</evidence>
<dbReference type="SUPFAM" id="SSF82771">
    <property type="entry name" value="GIY-YIG endonuclease"/>
    <property type="match status" value="1"/>
</dbReference>
<accession>A0A8A3PAF2</accession>
<dbReference type="GO" id="GO:0017108">
    <property type="term" value="F:5'-flap endonuclease activity"/>
    <property type="evidence" value="ECO:0007669"/>
    <property type="project" value="InterPro"/>
</dbReference>
<evidence type="ECO:0000256" key="2">
    <source>
        <dbReference type="ARBA" id="ARBA00022759"/>
    </source>
</evidence>
<evidence type="ECO:0000256" key="6">
    <source>
        <dbReference type="ARBA" id="ARBA00023204"/>
    </source>
</evidence>
<keyword evidence="4 8" id="KW-0378">Hydrolase</keyword>
<dbReference type="InterPro" id="IPR048749">
    <property type="entry name" value="SLX1_C"/>
</dbReference>
<dbReference type="AlphaFoldDB" id="A0A8A3PAF2"/>
<feature type="domain" description="GIY-YIG" evidence="10">
    <location>
        <begin position="9"/>
        <end position="91"/>
    </location>
</feature>
<dbReference type="InterPro" id="IPR027520">
    <property type="entry name" value="Slx1"/>
</dbReference>
<dbReference type="HAMAP" id="MF_03100">
    <property type="entry name" value="Endonuc_su_Slx1"/>
    <property type="match status" value="1"/>
</dbReference>
<dbReference type="InterPro" id="IPR050381">
    <property type="entry name" value="SLX1_endonuclease"/>
</dbReference>
<feature type="region of interest" description="Disordered" evidence="9">
    <location>
        <begin position="166"/>
        <end position="185"/>
    </location>
</feature>
<comment type="subunit">
    <text evidence="8">Forms a heterodimer with SLX4.</text>
</comment>
<evidence type="ECO:0000256" key="1">
    <source>
        <dbReference type="ARBA" id="ARBA00022722"/>
    </source>
</evidence>
<dbReference type="Pfam" id="PF21202">
    <property type="entry name" value="SLX1_C"/>
    <property type="match status" value="1"/>
</dbReference>
<feature type="region of interest" description="Disordered" evidence="9">
    <location>
        <begin position="315"/>
        <end position="375"/>
    </location>
</feature>
<keyword evidence="1 8" id="KW-0540">Nuclease</keyword>
<dbReference type="PANTHER" id="PTHR20208">
    <property type="entry name" value="STRUCTURE-SPECIFIC ENDONUCLEASE SUBUNIT SLX1"/>
    <property type="match status" value="1"/>
</dbReference>
<keyword evidence="12" id="KW-1185">Reference proteome</keyword>
<dbReference type="Pfam" id="PF01541">
    <property type="entry name" value="GIY-YIG"/>
    <property type="match status" value="1"/>
</dbReference>
<dbReference type="Gene3D" id="3.30.40.10">
    <property type="entry name" value="Zinc/RING finger domain, C3HC4 (zinc finger)"/>
    <property type="match status" value="1"/>
</dbReference>
<protein>
    <recommendedName>
        <fullName evidence="10">GIY-YIG domain-containing protein</fullName>
    </recommendedName>
</protein>
<evidence type="ECO:0000313" key="12">
    <source>
        <dbReference type="Proteomes" id="UP000672032"/>
    </source>
</evidence>
<evidence type="ECO:0000256" key="7">
    <source>
        <dbReference type="ARBA" id="ARBA00023242"/>
    </source>
</evidence>
<organism evidence="11 12">
    <name type="scientific">Monilinia vaccinii-corymbosi</name>
    <dbReference type="NCBI Taxonomy" id="61207"/>
    <lineage>
        <taxon>Eukaryota</taxon>
        <taxon>Fungi</taxon>
        <taxon>Dikarya</taxon>
        <taxon>Ascomycota</taxon>
        <taxon>Pezizomycotina</taxon>
        <taxon>Leotiomycetes</taxon>
        <taxon>Helotiales</taxon>
        <taxon>Sclerotiniaceae</taxon>
        <taxon>Monilinia</taxon>
    </lineage>
</organism>
<name>A0A8A3PAF2_9HELO</name>
<evidence type="ECO:0000256" key="4">
    <source>
        <dbReference type="ARBA" id="ARBA00022801"/>
    </source>
</evidence>
<dbReference type="GO" id="GO:0008821">
    <property type="term" value="F:crossover junction DNA endonuclease activity"/>
    <property type="evidence" value="ECO:0007669"/>
    <property type="project" value="TreeGrafter"/>
</dbReference>
<keyword evidence="7 8" id="KW-0539">Nucleus</keyword>
<feature type="compositionally biased region" description="Acidic residues" evidence="9">
    <location>
        <begin position="366"/>
        <end position="375"/>
    </location>
</feature>
<dbReference type="GO" id="GO:0000724">
    <property type="term" value="P:double-strand break repair via homologous recombination"/>
    <property type="evidence" value="ECO:0007669"/>
    <property type="project" value="TreeGrafter"/>
</dbReference>
<dbReference type="GO" id="GO:0033557">
    <property type="term" value="C:Slx1-Slx4 complex"/>
    <property type="evidence" value="ECO:0007669"/>
    <property type="project" value="UniProtKB-UniRule"/>
</dbReference>
<sequence length="375" mass="42530">MTLDRPIPSLYCCYLLRSTLQRQRLYIGSTPNPVRRLRQHNGLVKGGAARTSRSSSRPWEMSCIVTGFPTSIAALQFEWAWQNPHVTLHIPSSSRISHATQRKRSGHPRRPRLTIQSALANLKLLLDVPSFSRWPLEVRFFAPDVHEAWIKWSNGIGEPLRDSLPITTDFPPAESKGDGEESPQGTVAKHGIEVLKLAYEDTKQHLEKGKRIFHADMQASCKICKQDLHPDSGLHTICPNPGCDAITHMTCLSRYFLRGEKTDEKPLVPIKGSCPGCKMEIRWKDVVTELSLRMRGPQLIEKLLKPKRVKKAKSAIASQAMIESEDDQDEEEEEEEDEEDEQGYINEGELDQPNSEEENGFRNYFDSDDSDDSDI</sequence>
<dbReference type="Proteomes" id="UP000672032">
    <property type="component" value="Chromosome 2"/>
</dbReference>
<comment type="cofactor">
    <cofactor evidence="8">
        <name>a divalent metal cation</name>
        <dbReference type="ChEBI" id="CHEBI:60240"/>
    </cofactor>
</comment>
<dbReference type="OrthoDB" id="24645at2759"/>
<dbReference type="InterPro" id="IPR013083">
    <property type="entry name" value="Znf_RING/FYVE/PHD"/>
</dbReference>
<comment type="caution">
    <text evidence="8">Lacks conserved residue(s) required for the propagation of feature annotation.</text>
</comment>
<dbReference type="PROSITE" id="PS50164">
    <property type="entry name" value="GIY_YIG"/>
    <property type="match status" value="1"/>
</dbReference>
<dbReference type="EMBL" id="CP063406">
    <property type="protein sequence ID" value="QSZ31237.1"/>
    <property type="molecule type" value="Genomic_DNA"/>
</dbReference>
<reference evidence="11" key="1">
    <citation type="submission" date="2020-10" db="EMBL/GenBank/DDBJ databases">
        <title>Genome Sequence of Monilinia vaccinii-corymbosi Sheds Light on Mummy Berry Disease Infection of Blueberry and Mating Type.</title>
        <authorList>
            <person name="Yow A.G."/>
            <person name="Zhang Y."/>
            <person name="Bansal K."/>
            <person name="Eacker S.M."/>
            <person name="Sullivan S."/>
            <person name="Liachko I."/>
            <person name="Cubeta M.A."/>
            <person name="Rollins J.A."/>
            <person name="Ashrafi H."/>
        </authorList>
    </citation>
    <scope>NUCLEOTIDE SEQUENCE</scope>
    <source>
        <strain evidence="11">RL-1</strain>
    </source>
</reference>
<evidence type="ECO:0000256" key="5">
    <source>
        <dbReference type="ARBA" id="ARBA00023172"/>
    </source>
</evidence>
<evidence type="ECO:0000256" key="8">
    <source>
        <dbReference type="HAMAP-Rule" id="MF_03100"/>
    </source>
</evidence>